<dbReference type="PANTHER" id="PTHR34361:SF6">
    <property type="entry name" value="POX DOMAIN-CONTAINING PROTEIN"/>
    <property type="match status" value="1"/>
</dbReference>
<protein>
    <submittedName>
        <fullName evidence="2">Uncharacterized protein</fullName>
    </submittedName>
</protein>
<feature type="region of interest" description="Disordered" evidence="1">
    <location>
        <begin position="224"/>
        <end position="276"/>
    </location>
</feature>
<dbReference type="EMBL" id="GEVL01012213">
    <property type="protein sequence ID" value="JAU65128.1"/>
    <property type="molecule type" value="Transcribed_RNA"/>
</dbReference>
<reference evidence="2" key="1">
    <citation type="submission" date="2016-07" db="EMBL/GenBank/DDBJ databases">
        <title>De novo transcriptome assembly of four accessions of the metal hyperaccumulator plant Noccaea caerulescens.</title>
        <authorList>
            <person name="Blande D."/>
            <person name="Halimaa P."/>
            <person name="Tervahauta A.I."/>
            <person name="Aarts M.G."/>
            <person name="Karenlampi S.O."/>
        </authorList>
    </citation>
    <scope>NUCLEOTIDE SEQUENCE</scope>
</reference>
<dbReference type="PANTHER" id="PTHR34361">
    <property type="entry name" value="OS08G0157800 PROTEIN"/>
    <property type="match status" value="1"/>
</dbReference>
<feature type="region of interest" description="Disordered" evidence="1">
    <location>
        <begin position="378"/>
        <end position="415"/>
    </location>
</feature>
<feature type="compositionally biased region" description="Polar residues" evidence="1">
    <location>
        <begin position="389"/>
        <end position="407"/>
    </location>
</feature>
<sequence>MKQCDPGLSPFAPPFAIGSSSLSSFAASESDPEDSFWRDFTFDFSFLTSDEQKNGIDDESDVDSLSKLSRRADSNTVPKAEESELYGLAANARTVRNLEIKKCVDSSQPSSSLAAVSTSHFDSNVSNDGAEGRFRCAEDREGCSGKVLVSKDINESSFSPLFSKMLKCSIPSDQDDAEVDSPCWRGTRSSSFRRCTDDVNVLYGLNPLAPQFIPSSAKMKLDKNGTEFEENGSSTLKRSLSSTFPPSSGEFGITDPSGAGVEQDYSQKNNRTDESLGLVSQDSVSEAMSMLDISSRFQTPKKLDPLAPVFVPANAKLSAVVNEKHGVADHMVAIERNAHSTYALSSSDDMLPKYVEVETHSSEVGRILGNAYSTNAHESGKAYSFSPRLRSQVQISENTKQDSSSGKSHGRKKLNPLARQFSLADTKQKVYGCEENQAVNGLPPMVNSSVLLSPVGYRNHEELSSLHVEPSFNEVDTKVMGRLHPNILRGSSSRKSQPSKETLPFHILESSNRVKASSNFGHRHGCSTSSDVKKLLTTIHGLSELLTHVHGSETDSPNEQDLDLINCTMQNLNSYINNRVQEHTGNYASAVDSSCDFKPLPNMRTRSIRDHQLPRAAQNMALNTDFQRKEYSMVSGNMDPMVPVSHFEFGATQENGFGKVTGNYQTEEQINPHALFYRSLWLKAKADRSLMEYETFLSKTRNLSN</sequence>
<name>A0A1J3HDB2_NOCCA</name>
<evidence type="ECO:0000256" key="1">
    <source>
        <dbReference type="SAM" id="MobiDB-lite"/>
    </source>
</evidence>
<evidence type="ECO:0000313" key="2">
    <source>
        <dbReference type="EMBL" id="JAU65128.1"/>
    </source>
</evidence>
<accession>A0A1J3HDB2</accession>
<dbReference type="AlphaFoldDB" id="A0A1J3HDB2"/>
<feature type="compositionally biased region" description="Polar residues" evidence="1">
    <location>
        <begin position="231"/>
        <end position="246"/>
    </location>
</feature>
<gene>
    <name evidence="2" type="ORF">LE_TR6560_c0_g1_i1_g.23940</name>
</gene>
<proteinExistence type="predicted"/>
<organism evidence="2">
    <name type="scientific">Noccaea caerulescens</name>
    <name type="common">Alpine penny-cress</name>
    <name type="synonym">Thlaspi caerulescens</name>
    <dbReference type="NCBI Taxonomy" id="107243"/>
    <lineage>
        <taxon>Eukaryota</taxon>
        <taxon>Viridiplantae</taxon>
        <taxon>Streptophyta</taxon>
        <taxon>Embryophyta</taxon>
        <taxon>Tracheophyta</taxon>
        <taxon>Spermatophyta</taxon>
        <taxon>Magnoliopsida</taxon>
        <taxon>eudicotyledons</taxon>
        <taxon>Gunneridae</taxon>
        <taxon>Pentapetalae</taxon>
        <taxon>rosids</taxon>
        <taxon>malvids</taxon>
        <taxon>Brassicales</taxon>
        <taxon>Brassicaceae</taxon>
        <taxon>Coluteocarpeae</taxon>
        <taxon>Noccaea</taxon>
    </lineage>
</organism>